<accession>A0A915CX85</accession>
<evidence type="ECO:0000313" key="3">
    <source>
        <dbReference type="WBParaSite" id="jg13560"/>
    </source>
</evidence>
<organism evidence="2 3">
    <name type="scientific">Ditylenchus dipsaci</name>
    <dbReference type="NCBI Taxonomy" id="166011"/>
    <lineage>
        <taxon>Eukaryota</taxon>
        <taxon>Metazoa</taxon>
        <taxon>Ecdysozoa</taxon>
        <taxon>Nematoda</taxon>
        <taxon>Chromadorea</taxon>
        <taxon>Rhabditida</taxon>
        <taxon>Tylenchina</taxon>
        <taxon>Tylenchomorpha</taxon>
        <taxon>Sphaerularioidea</taxon>
        <taxon>Anguinidae</taxon>
        <taxon>Anguininae</taxon>
        <taxon>Ditylenchus</taxon>
    </lineage>
</organism>
<protein>
    <submittedName>
        <fullName evidence="3">Vitellogenin</fullName>
    </submittedName>
</protein>
<evidence type="ECO:0000256" key="1">
    <source>
        <dbReference type="SAM" id="MobiDB-lite"/>
    </source>
</evidence>
<evidence type="ECO:0000313" key="2">
    <source>
        <dbReference type="Proteomes" id="UP000887574"/>
    </source>
</evidence>
<dbReference type="AlphaFoldDB" id="A0A915CX85"/>
<reference evidence="3" key="1">
    <citation type="submission" date="2022-11" db="UniProtKB">
        <authorList>
            <consortium name="WormBaseParasite"/>
        </authorList>
    </citation>
    <scope>IDENTIFICATION</scope>
</reference>
<dbReference type="WBParaSite" id="jg13560">
    <property type="protein sequence ID" value="jg13560"/>
    <property type="gene ID" value="jg13560"/>
</dbReference>
<dbReference type="Proteomes" id="UP000887574">
    <property type="component" value="Unplaced"/>
</dbReference>
<feature type="region of interest" description="Disordered" evidence="1">
    <location>
        <begin position="191"/>
        <end position="218"/>
    </location>
</feature>
<name>A0A915CX85_9BILA</name>
<keyword evidence="2" id="KW-1185">Reference proteome</keyword>
<sequence>MQQHPDERNNLDAITNITLYCKEQIKYKQLKLYGRELEKSVEVKLDNHFEIMEFYNNSRQIIASITPKIVPGFVGMRNWDYLSYEAHSNKLVVHTNYSDVEHENKEADAYIQMTAIPLPESKKADNTTIRFKTYSTNKNENDFIMDHLEPNKMYAVQYTYGKQSPFAYAESQRFIVQTKSSDGSAAHSPLKLMLDQSPNPPEPPTNTSNNTFEPPSPPKLIMRLDPQFKNYEVGVDVEPFCNPTPNGSHFWLNKDKPSKELKDINVADALCDQVASYPFCDNPDSNSTMEKRKKCSLGSELCYTTSIVVQEKIYSMSKKCIDVPKHYHPPQPSTTTPAATGNSATAFSLNRLCLVAVFFLLLIC</sequence>
<proteinExistence type="predicted"/>